<dbReference type="EMBL" id="JBHSEP010000007">
    <property type="protein sequence ID" value="MFC4598908.1"/>
    <property type="molecule type" value="Genomic_DNA"/>
</dbReference>
<gene>
    <name evidence="1" type="ORF">ACFO3S_11720</name>
</gene>
<dbReference type="RefSeq" id="WP_378095678.1">
    <property type="nucleotide sequence ID" value="NZ_JBHSEP010000007.1"/>
</dbReference>
<name>A0ABV9FAB5_9BACL</name>
<evidence type="ECO:0000313" key="1">
    <source>
        <dbReference type="EMBL" id="MFC4598908.1"/>
    </source>
</evidence>
<dbReference type="InterPro" id="IPR042173">
    <property type="entry name" value="RNase_J_2"/>
</dbReference>
<organism evidence="1 2">
    <name type="scientific">Cohnella hongkongensis</name>
    <dbReference type="NCBI Taxonomy" id="178337"/>
    <lineage>
        <taxon>Bacteria</taxon>
        <taxon>Bacillati</taxon>
        <taxon>Bacillota</taxon>
        <taxon>Bacilli</taxon>
        <taxon>Bacillales</taxon>
        <taxon>Paenibacillaceae</taxon>
        <taxon>Cohnella</taxon>
    </lineage>
</organism>
<sequence length="479" mass="54030">MTPAQTEFVLYSGLRTIGGVIASVTYGKDRVFFEMGSAYDPKTDVFDGKVIGRRRSWLKDKLRLGIVPKLDGIFRREDLLGAEGVVSAEDSPYNTAVLITHLHLDHMAFMGMVSPDIPVYLHENAQKIERALERVGLGIETVERTYTPFQPNVPIRIGAIEVLPILTNPKSYCDFAFLITTPDGTIHWTGDLSLHGKHADLTLKQMEILKEREIDVLLCDCTSFMDSVVDMIYGSYSPNAIVPEPDVPPGMLSEEDVESRLFAMLEAQTGLCVINFYEREMAEASRYIEWASRTGRLCAFEPETAYLVYAFYGQPVHVYIPDSPRYPIDRSLQPGWLQEVLAACPVVTLEEVRRRPGGYLLQNSYPHILELLDLPGEGGAYLHADGMPIGDFDPAYANLKRVIERTEFRYVTFFSQNYFGHGYPSQVKYFVDQVNPKVLIPCHSFQPERLLPKDGKQLLPKLGQTYVLRDGDLVEADDN</sequence>
<comment type="caution">
    <text evidence="1">The sequence shown here is derived from an EMBL/GenBank/DDBJ whole genome shotgun (WGS) entry which is preliminary data.</text>
</comment>
<proteinExistence type="predicted"/>
<dbReference type="SUPFAM" id="SSF56281">
    <property type="entry name" value="Metallo-hydrolase/oxidoreductase"/>
    <property type="match status" value="1"/>
</dbReference>
<accession>A0ABV9FAB5</accession>
<dbReference type="InterPro" id="IPR036866">
    <property type="entry name" value="RibonucZ/Hydroxyglut_hydro"/>
</dbReference>
<reference evidence="2" key="1">
    <citation type="journal article" date="2019" name="Int. J. Syst. Evol. Microbiol.">
        <title>The Global Catalogue of Microorganisms (GCM) 10K type strain sequencing project: providing services to taxonomists for standard genome sequencing and annotation.</title>
        <authorList>
            <consortium name="The Broad Institute Genomics Platform"/>
            <consortium name="The Broad Institute Genome Sequencing Center for Infectious Disease"/>
            <person name="Wu L."/>
            <person name="Ma J."/>
        </authorList>
    </citation>
    <scope>NUCLEOTIDE SEQUENCE [LARGE SCALE GENOMIC DNA]</scope>
    <source>
        <strain evidence="2">CCUG 49571</strain>
    </source>
</reference>
<keyword evidence="2" id="KW-1185">Reference proteome</keyword>
<dbReference type="Gene3D" id="3.60.15.10">
    <property type="entry name" value="Ribonuclease Z/Hydroxyacylglutathione hydrolase-like"/>
    <property type="match status" value="1"/>
</dbReference>
<dbReference type="Gene3D" id="3.40.50.10710">
    <property type="entry name" value="Metallo-hydrolase/oxidoreductase"/>
    <property type="match status" value="1"/>
</dbReference>
<protein>
    <submittedName>
        <fullName evidence="1">MBL fold metallo-hydrolase</fullName>
    </submittedName>
</protein>
<dbReference type="Proteomes" id="UP001596028">
    <property type="component" value="Unassembled WGS sequence"/>
</dbReference>
<evidence type="ECO:0000313" key="2">
    <source>
        <dbReference type="Proteomes" id="UP001596028"/>
    </source>
</evidence>